<evidence type="ECO:0000256" key="1">
    <source>
        <dbReference type="SAM" id="MobiDB-lite"/>
    </source>
</evidence>
<gene>
    <name evidence="2" type="ORF">JG688_00012603</name>
</gene>
<sequence length="177" mass="18973">MASDDTGIPANDAVEYVYTPSDDEHNNDDDDASGGLIIDLLVNSGDSLNSVADGDTTPQFGSMDSGDEAEKDDVEIEEYSSDEALKVTVIPKTLFGGEDEVLAGNLKKIVLPELSATGWEDVIEPDVYDYLMTPYEPVDDTGSYLALRQGYSGPSAGALRRGDSPVALFFFFMPVAL</sequence>
<dbReference type="Proteomes" id="UP000709295">
    <property type="component" value="Unassembled WGS sequence"/>
</dbReference>
<feature type="region of interest" description="Disordered" evidence="1">
    <location>
        <begin position="1"/>
        <end position="34"/>
    </location>
</feature>
<dbReference type="PANTHER" id="PTHR37069">
    <property type="entry name" value="DDE_TNP_1_7 DOMAIN-CONTAINING PROTEIN"/>
    <property type="match status" value="1"/>
</dbReference>
<name>A0A8J5IIZ1_9STRA</name>
<feature type="compositionally biased region" description="Polar residues" evidence="1">
    <location>
        <begin position="49"/>
        <end position="62"/>
    </location>
</feature>
<accession>A0A8J5IIZ1</accession>
<dbReference type="EMBL" id="JAENGY010000990">
    <property type="protein sequence ID" value="KAG6953886.1"/>
    <property type="molecule type" value="Genomic_DNA"/>
</dbReference>
<proteinExistence type="predicted"/>
<keyword evidence="3" id="KW-1185">Reference proteome</keyword>
<protein>
    <submittedName>
        <fullName evidence="2">Uncharacterized protein</fullName>
    </submittedName>
</protein>
<dbReference type="AlphaFoldDB" id="A0A8J5IIZ1"/>
<evidence type="ECO:0000313" key="3">
    <source>
        <dbReference type="Proteomes" id="UP000709295"/>
    </source>
</evidence>
<feature type="region of interest" description="Disordered" evidence="1">
    <location>
        <begin position="49"/>
        <end position="69"/>
    </location>
</feature>
<evidence type="ECO:0000313" key="2">
    <source>
        <dbReference type="EMBL" id="KAG6953886.1"/>
    </source>
</evidence>
<reference evidence="2" key="1">
    <citation type="submission" date="2021-01" db="EMBL/GenBank/DDBJ databases">
        <title>Phytophthora aleatoria, a newly-described species from Pinus radiata is distinct from Phytophthora cactorum isolates based on comparative genomics.</title>
        <authorList>
            <person name="Mcdougal R."/>
            <person name="Panda P."/>
            <person name="Williams N."/>
            <person name="Studholme D.J."/>
        </authorList>
    </citation>
    <scope>NUCLEOTIDE SEQUENCE</scope>
    <source>
        <strain evidence="2">NZFS 4037</strain>
    </source>
</reference>
<dbReference type="PANTHER" id="PTHR37069:SF2">
    <property type="entry name" value="PIGGYBAC TRANSPOSABLE ELEMENT-DERIVED PROTEIN DOMAIN-CONTAINING PROTEIN"/>
    <property type="match status" value="1"/>
</dbReference>
<organism evidence="2 3">
    <name type="scientific">Phytophthora aleatoria</name>
    <dbReference type="NCBI Taxonomy" id="2496075"/>
    <lineage>
        <taxon>Eukaryota</taxon>
        <taxon>Sar</taxon>
        <taxon>Stramenopiles</taxon>
        <taxon>Oomycota</taxon>
        <taxon>Peronosporomycetes</taxon>
        <taxon>Peronosporales</taxon>
        <taxon>Peronosporaceae</taxon>
        <taxon>Phytophthora</taxon>
    </lineage>
</organism>
<comment type="caution">
    <text evidence="2">The sequence shown here is derived from an EMBL/GenBank/DDBJ whole genome shotgun (WGS) entry which is preliminary data.</text>
</comment>